<evidence type="ECO:0000313" key="2">
    <source>
        <dbReference type="Proteomes" id="UP000749311"/>
    </source>
</evidence>
<gene>
    <name evidence="1" type="ORF">FB473_002841</name>
</gene>
<dbReference type="InterPro" id="IPR011008">
    <property type="entry name" value="Dimeric_a/b-barrel"/>
</dbReference>
<reference evidence="1 2" key="1">
    <citation type="submission" date="2020-02" db="EMBL/GenBank/DDBJ databases">
        <title>Sequencing the genomes of 1000 actinobacteria strains.</title>
        <authorList>
            <person name="Klenk H.-P."/>
        </authorList>
    </citation>
    <scope>NUCLEOTIDE SEQUENCE [LARGE SCALE GENOMIC DNA]</scope>
    <source>
        <strain evidence="1 2">DSM 19609</strain>
    </source>
</reference>
<evidence type="ECO:0000313" key="1">
    <source>
        <dbReference type="EMBL" id="NIH58149.1"/>
    </source>
</evidence>
<sequence>MATSDDAPALVEPPDEQMILHRFSVKPHHLDAYLDELWPRELAIRAEHGYTSHRAFVETDAEPKLTWLYSHPDPQAGERAVRDDPRTAELAGLKAPHVFRNLRVRPVRVERLTHATAASAGDRIAIMRRYSITGSWDEFLAVWRRIVPVRERYGFRCLFAVADEPQDMFTWAFDFAGTWEDFPAAQRPYYHDPARVELRGVFDYMADYAIHPARQLLLPG</sequence>
<evidence type="ECO:0008006" key="3">
    <source>
        <dbReference type="Google" id="ProtNLM"/>
    </source>
</evidence>
<dbReference type="Proteomes" id="UP000749311">
    <property type="component" value="Unassembled WGS sequence"/>
</dbReference>
<organism evidence="1 2">
    <name type="scientific">Brooklawnia cerclae</name>
    <dbReference type="NCBI Taxonomy" id="349934"/>
    <lineage>
        <taxon>Bacteria</taxon>
        <taxon>Bacillati</taxon>
        <taxon>Actinomycetota</taxon>
        <taxon>Actinomycetes</taxon>
        <taxon>Propionibacteriales</taxon>
        <taxon>Propionibacteriaceae</taxon>
        <taxon>Brooklawnia</taxon>
    </lineage>
</organism>
<comment type="caution">
    <text evidence="1">The sequence shown here is derived from an EMBL/GenBank/DDBJ whole genome shotgun (WGS) entry which is preliminary data.</text>
</comment>
<dbReference type="RefSeq" id="WP_167169948.1">
    <property type="nucleotide sequence ID" value="NZ_BAAAOO010000006.1"/>
</dbReference>
<accession>A0ABX0SII3</accession>
<dbReference type="EMBL" id="JAAMOZ010000002">
    <property type="protein sequence ID" value="NIH58149.1"/>
    <property type="molecule type" value="Genomic_DNA"/>
</dbReference>
<keyword evidence="2" id="KW-1185">Reference proteome</keyword>
<protein>
    <recommendedName>
        <fullName evidence="3">NIPSNAP family protein</fullName>
    </recommendedName>
</protein>
<dbReference type="SUPFAM" id="SSF54909">
    <property type="entry name" value="Dimeric alpha+beta barrel"/>
    <property type="match status" value="1"/>
</dbReference>
<proteinExistence type="predicted"/>
<name>A0ABX0SII3_9ACTN</name>